<evidence type="ECO:0000313" key="3">
    <source>
        <dbReference type="Proteomes" id="UP000639010"/>
    </source>
</evidence>
<comment type="similarity">
    <text evidence="1">Belongs to the short-chain dehydrogenases/reductases (SDR) family.</text>
</comment>
<evidence type="ECO:0000313" key="2">
    <source>
        <dbReference type="EMBL" id="MBE1426754.1"/>
    </source>
</evidence>
<proteinExistence type="inferred from homology"/>
<sequence length="239" mass="25544">MMKQKVAVVTGGAQGIGKAICDAFAGQGVAVCNIDVQDNDYFVGDIADEQALRAFASKVIAQHGAIDYLINNACLSRGGLKTCSHEDFNYVLRVGISAPFLLTQLFMDHFNPSASIVNISSTRHLMSQADTESYTAAKGGITALTHAMAITLAGKARVNSISPGWIDTTGTRFDGPDAEQHPAGRVGVPSDIVHAVMFLCDEKSGFITGQNITVDGGMTKLMVYHNDFGWKKQEENPES</sequence>
<organism evidence="2 3">
    <name type="scientific">Desulfomicrobium macestii</name>
    <dbReference type="NCBI Taxonomy" id="90731"/>
    <lineage>
        <taxon>Bacteria</taxon>
        <taxon>Pseudomonadati</taxon>
        <taxon>Thermodesulfobacteriota</taxon>
        <taxon>Desulfovibrionia</taxon>
        <taxon>Desulfovibrionales</taxon>
        <taxon>Desulfomicrobiaceae</taxon>
        <taxon>Desulfomicrobium</taxon>
    </lineage>
</organism>
<accession>A0ABR9H7R5</accession>
<comment type="caution">
    <text evidence="2">The sequence shown here is derived from an EMBL/GenBank/DDBJ whole genome shotgun (WGS) entry which is preliminary data.</text>
</comment>
<gene>
    <name evidence="2" type="ORF">H4684_003428</name>
</gene>
<reference evidence="2 3" key="1">
    <citation type="submission" date="2020-10" db="EMBL/GenBank/DDBJ databases">
        <title>Genomic Encyclopedia of Type Strains, Phase IV (KMG-IV): sequencing the most valuable type-strain genomes for metagenomic binning, comparative biology and taxonomic classification.</title>
        <authorList>
            <person name="Goeker M."/>
        </authorList>
    </citation>
    <scope>NUCLEOTIDE SEQUENCE [LARGE SCALE GENOMIC DNA]</scope>
    <source>
        <strain evidence="2 3">DSM 4194</strain>
    </source>
</reference>
<protein>
    <submittedName>
        <fullName evidence="2">NAD(P)-dependent dehydrogenase (Short-subunit alcohol dehydrogenase family)</fullName>
    </submittedName>
</protein>
<dbReference type="InterPro" id="IPR002347">
    <property type="entry name" value="SDR_fam"/>
</dbReference>
<dbReference type="PRINTS" id="PR00080">
    <property type="entry name" value="SDRFAMILY"/>
</dbReference>
<dbReference type="Gene3D" id="3.40.50.720">
    <property type="entry name" value="NAD(P)-binding Rossmann-like Domain"/>
    <property type="match status" value="1"/>
</dbReference>
<dbReference type="PANTHER" id="PTHR42760">
    <property type="entry name" value="SHORT-CHAIN DEHYDROGENASES/REDUCTASES FAMILY MEMBER"/>
    <property type="match status" value="1"/>
</dbReference>
<dbReference type="RefSeq" id="WP_192624649.1">
    <property type="nucleotide sequence ID" value="NZ_JADBGG010000033.1"/>
</dbReference>
<dbReference type="Proteomes" id="UP000639010">
    <property type="component" value="Unassembled WGS sequence"/>
</dbReference>
<dbReference type="SUPFAM" id="SSF51735">
    <property type="entry name" value="NAD(P)-binding Rossmann-fold domains"/>
    <property type="match status" value="1"/>
</dbReference>
<evidence type="ECO:0000256" key="1">
    <source>
        <dbReference type="ARBA" id="ARBA00006484"/>
    </source>
</evidence>
<dbReference type="InterPro" id="IPR020904">
    <property type="entry name" value="Sc_DH/Rdtase_CS"/>
</dbReference>
<dbReference type="Pfam" id="PF13561">
    <property type="entry name" value="adh_short_C2"/>
    <property type="match status" value="1"/>
</dbReference>
<dbReference type="InterPro" id="IPR036291">
    <property type="entry name" value="NAD(P)-bd_dom_sf"/>
</dbReference>
<dbReference type="PRINTS" id="PR00081">
    <property type="entry name" value="GDHRDH"/>
</dbReference>
<name>A0ABR9H7R5_9BACT</name>
<dbReference type="EMBL" id="JADBGG010000033">
    <property type="protein sequence ID" value="MBE1426754.1"/>
    <property type="molecule type" value="Genomic_DNA"/>
</dbReference>
<dbReference type="PROSITE" id="PS00061">
    <property type="entry name" value="ADH_SHORT"/>
    <property type="match status" value="1"/>
</dbReference>
<keyword evidence="3" id="KW-1185">Reference proteome</keyword>